<dbReference type="InterPro" id="IPR013325">
    <property type="entry name" value="RNA_pol_sigma_r2"/>
</dbReference>
<dbReference type="GO" id="GO:0000428">
    <property type="term" value="C:DNA-directed RNA polymerase complex"/>
    <property type="evidence" value="ECO:0007669"/>
    <property type="project" value="UniProtKB-KW"/>
</dbReference>
<protein>
    <submittedName>
        <fullName evidence="8">DNA-directed RNA polymerase specialized sigma subunit, sigma24 homolog</fullName>
    </submittedName>
</protein>
<dbReference type="InterPro" id="IPR014284">
    <property type="entry name" value="RNA_pol_sigma-70_dom"/>
</dbReference>
<dbReference type="SUPFAM" id="SSF88659">
    <property type="entry name" value="Sigma3 and sigma4 domains of RNA polymerase sigma factors"/>
    <property type="match status" value="1"/>
</dbReference>
<keyword evidence="8" id="KW-0240">DNA-directed RNA polymerase</keyword>
<dbReference type="GO" id="GO:0016987">
    <property type="term" value="F:sigma factor activity"/>
    <property type="evidence" value="ECO:0007669"/>
    <property type="project" value="UniProtKB-KW"/>
</dbReference>
<evidence type="ECO:0000256" key="4">
    <source>
        <dbReference type="ARBA" id="ARBA00023163"/>
    </source>
</evidence>
<keyword evidence="4" id="KW-0804">Transcription</keyword>
<evidence type="ECO:0000256" key="5">
    <source>
        <dbReference type="SAM" id="MobiDB-lite"/>
    </source>
</evidence>
<accession>E7C8D9</accession>
<dbReference type="InterPro" id="IPR013324">
    <property type="entry name" value="RNA_pol_sigma_r3/r4-like"/>
</dbReference>
<dbReference type="GO" id="GO:0003677">
    <property type="term" value="F:DNA binding"/>
    <property type="evidence" value="ECO:0007669"/>
    <property type="project" value="InterPro"/>
</dbReference>
<dbReference type="PANTHER" id="PTHR43133">
    <property type="entry name" value="RNA POLYMERASE ECF-TYPE SIGMA FACTO"/>
    <property type="match status" value="1"/>
</dbReference>
<dbReference type="InterPro" id="IPR039425">
    <property type="entry name" value="RNA_pol_sigma-70-like"/>
</dbReference>
<dbReference type="EMBL" id="GU568021">
    <property type="protein sequence ID" value="ADI23713.1"/>
    <property type="molecule type" value="Genomic_DNA"/>
</dbReference>
<dbReference type="Gene3D" id="1.10.10.10">
    <property type="entry name" value="Winged helix-like DNA-binding domain superfamily/Winged helix DNA-binding domain"/>
    <property type="match status" value="1"/>
</dbReference>
<evidence type="ECO:0000256" key="3">
    <source>
        <dbReference type="ARBA" id="ARBA00023082"/>
    </source>
</evidence>
<feature type="region of interest" description="Disordered" evidence="5">
    <location>
        <begin position="117"/>
        <end position="139"/>
    </location>
</feature>
<feature type="domain" description="RNA polymerase sigma-70 region 2" evidence="6">
    <location>
        <begin position="35"/>
        <end position="100"/>
    </location>
</feature>
<dbReference type="Pfam" id="PF08281">
    <property type="entry name" value="Sigma70_r4_2"/>
    <property type="match status" value="1"/>
</dbReference>
<dbReference type="NCBIfam" id="TIGR02937">
    <property type="entry name" value="sigma70-ECF"/>
    <property type="match status" value="1"/>
</dbReference>
<keyword evidence="2" id="KW-0805">Transcription regulation</keyword>
<dbReference type="InterPro" id="IPR013249">
    <property type="entry name" value="RNA_pol_sigma70_r4_t2"/>
</dbReference>
<dbReference type="CDD" id="cd06171">
    <property type="entry name" value="Sigma70_r4"/>
    <property type="match status" value="1"/>
</dbReference>
<name>E7C8D9_9GAMM</name>
<keyword evidence="3" id="KW-0731">Sigma factor</keyword>
<dbReference type="Pfam" id="PF04542">
    <property type="entry name" value="Sigma70_r2"/>
    <property type="match status" value="1"/>
</dbReference>
<comment type="similarity">
    <text evidence="1">Belongs to the sigma-70 factor family. ECF subfamily.</text>
</comment>
<dbReference type="AlphaFoldDB" id="E7C8D9"/>
<dbReference type="InterPro" id="IPR007627">
    <property type="entry name" value="RNA_pol_sigma70_r2"/>
</dbReference>
<sequence>MLQALKKPTDHGHFLEGGGAIGDSTVNDSAPMDKFLRAVQSRAFRIAQIAMGNTADALDLVQDAMFKLVEKYADRPENEWTPLFYRILNSRINDLHRRNKVRNRYRSWLSPLDDEFEDRIQTAPDPRNQTPESETEIGESMDKLQEALNILPPRQQQAFLLRAWEGLDVRQTAAAMECAEGSVKTHYSRAIHSLREQLGEHWP</sequence>
<feature type="domain" description="RNA polymerase sigma factor 70 region 4 type 2" evidence="7">
    <location>
        <begin position="142"/>
        <end position="190"/>
    </location>
</feature>
<evidence type="ECO:0000259" key="7">
    <source>
        <dbReference type="Pfam" id="PF08281"/>
    </source>
</evidence>
<organism evidence="8">
    <name type="scientific">uncultured Oceanospirillales bacterium HF4000_21D01</name>
    <dbReference type="NCBI Taxonomy" id="723624"/>
    <lineage>
        <taxon>Bacteria</taxon>
        <taxon>Pseudomonadati</taxon>
        <taxon>Pseudomonadota</taxon>
        <taxon>Gammaproteobacteria</taxon>
        <taxon>Oceanospirillales</taxon>
        <taxon>environmental samples</taxon>
    </lineage>
</organism>
<dbReference type="SUPFAM" id="SSF88946">
    <property type="entry name" value="Sigma2 domain of RNA polymerase sigma factors"/>
    <property type="match status" value="1"/>
</dbReference>
<reference evidence="8" key="1">
    <citation type="submission" date="2010-01" db="EMBL/GenBank/DDBJ databases">
        <title>Genome fragments of uncultured bacteria from the North Pacific subtropical Gyre.</title>
        <authorList>
            <person name="Pham V.D."/>
            <person name="Delong E.F."/>
        </authorList>
    </citation>
    <scope>NUCLEOTIDE SEQUENCE</scope>
</reference>
<evidence type="ECO:0000259" key="6">
    <source>
        <dbReference type="Pfam" id="PF04542"/>
    </source>
</evidence>
<dbReference type="GO" id="GO:0006352">
    <property type="term" value="P:DNA-templated transcription initiation"/>
    <property type="evidence" value="ECO:0007669"/>
    <property type="project" value="InterPro"/>
</dbReference>
<dbReference type="PANTHER" id="PTHR43133:SF64">
    <property type="entry name" value="ECF SIGMA FACTOR"/>
    <property type="match status" value="1"/>
</dbReference>
<evidence type="ECO:0000313" key="8">
    <source>
        <dbReference type="EMBL" id="ADI23713.1"/>
    </source>
</evidence>
<dbReference type="NCBIfam" id="NF006550">
    <property type="entry name" value="PRK09047.1"/>
    <property type="match status" value="1"/>
</dbReference>
<dbReference type="Gene3D" id="1.10.1740.10">
    <property type="match status" value="1"/>
</dbReference>
<evidence type="ECO:0000256" key="2">
    <source>
        <dbReference type="ARBA" id="ARBA00023015"/>
    </source>
</evidence>
<proteinExistence type="inferred from homology"/>
<dbReference type="InterPro" id="IPR036388">
    <property type="entry name" value="WH-like_DNA-bd_sf"/>
</dbReference>
<evidence type="ECO:0000256" key="1">
    <source>
        <dbReference type="ARBA" id="ARBA00010641"/>
    </source>
</evidence>